<evidence type="ECO:0000313" key="2">
    <source>
        <dbReference type="EMBL" id="SDR05466.1"/>
    </source>
</evidence>
<keyword evidence="3" id="KW-1185">Reference proteome</keyword>
<accession>A0A1H1FY29</accession>
<dbReference type="InterPro" id="IPR007461">
    <property type="entry name" value="Ysc84_actin-binding"/>
</dbReference>
<dbReference type="AlphaFoldDB" id="A0A1H1FY29"/>
<reference evidence="3" key="1">
    <citation type="submission" date="2016-10" db="EMBL/GenBank/DDBJ databases">
        <authorList>
            <person name="Varghese N."/>
            <person name="Submissions S."/>
        </authorList>
    </citation>
    <scope>NUCLEOTIDE SEQUENCE [LARGE SCALE GENOMIC DNA]</scope>
    <source>
        <strain evidence="3">BS3775</strain>
    </source>
</reference>
<gene>
    <name evidence="2" type="ORF">SAMN04490195_2953</name>
</gene>
<dbReference type="Pfam" id="PF04366">
    <property type="entry name" value="Ysc84"/>
    <property type="match status" value="1"/>
</dbReference>
<dbReference type="CDD" id="cd11524">
    <property type="entry name" value="SYLF"/>
    <property type="match status" value="1"/>
</dbReference>
<dbReference type="Proteomes" id="UP000199570">
    <property type="component" value="Unassembled WGS sequence"/>
</dbReference>
<protein>
    <submittedName>
        <fullName evidence="2">Lipid-binding SYLF domain-containing protein</fullName>
    </submittedName>
</protein>
<dbReference type="EMBL" id="FNKJ01000003">
    <property type="protein sequence ID" value="SDR05466.1"/>
    <property type="molecule type" value="Genomic_DNA"/>
</dbReference>
<name>A0A1H1FY29_9PSED</name>
<proteinExistence type="predicted"/>
<evidence type="ECO:0000313" key="3">
    <source>
        <dbReference type="Proteomes" id="UP000199570"/>
    </source>
</evidence>
<sequence length="189" mass="19984">MTKYLRMMAIISIFAIPAGCQMDHSTSASDVKAANAELNREANAALQSLYTKTPQARALAQRAKGILVFPDVLKAGLIAGAHHGEGELIENGKVTGYYATTAASYGLQAGVQRFGYVMFFMTSSALNDLKTSNGFEVGVGPSIVVVDSGMAKSITTSTTQSDIYAFIFDQKGLMAGLGLQGSKITKLSR</sequence>
<dbReference type="OrthoDB" id="198978at2"/>
<organism evidence="2 3">
    <name type="scientific">Pseudomonas moorei</name>
    <dbReference type="NCBI Taxonomy" id="395599"/>
    <lineage>
        <taxon>Bacteria</taxon>
        <taxon>Pseudomonadati</taxon>
        <taxon>Pseudomonadota</taxon>
        <taxon>Gammaproteobacteria</taxon>
        <taxon>Pseudomonadales</taxon>
        <taxon>Pseudomonadaceae</taxon>
        <taxon>Pseudomonas</taxon>
    </lineage>
</organism>
<evidence type="ECO:0000259" key="1">
    <source>
        <dbReference type="Pfam" id="PF04366"/>
    </source>
</evidence>
<feature type="domain" description="Ysc84 actin-binding" evidence="1">
    <location>
        <begin position="102"/>
        <end position="185"/>
    </location>
</feature>
<dbReference type="RefSeq" id="WP_090322888.1">
    <property type="nucleotide sequence ID" value="NZ_FNKJ01000003.1"/>
</dbReference>